<feature type="signal peptide" evidence="1">
    <location>
        <begin position="1"/>
        <end position="19"/>
    </location>
</feature>
<organism evidence="3 4">
    <name type="scientific">Mucilaginibacter psychrotolerans</name>
    <dbReference type="NCBI Taxonomy" id="1524096"/>
    <lineage>
        <taxon>Bacteria</taxon>
        <taxon>Pseudomonadati</taxon>
        <taxon>Bacteroidota</taxon>
        <taxon>Sphingobacteriia</taxon>
        <taxon>Sphingobacteriales</taxon>
        <taxon>Sphingobacteriaceae</taxon>
        <taxon>Mucilaginibacter</taxon>
    </lineage>
</organism>
<accession>A0A4Y8SFT3</accession>
<dbReference type="EMBL" id="SOZE01000009">
    <property type="protein sequence ID" value="TFF37768.1"/>
    <property type="molecule type" value="Genomic_DNA"/>
</dbReference>
<comment type="caution">
    <text evidence="3">The sequence shown here is derived from an EMBL/GenBank/DDBJ whole genome shotgun (WGS) entry which is preliminary data.</text>
</comment>
<evidence type="ECO:0000313" key="4">
    <source>
        <dbReference type="Proteomes" id="UP000297540"/>
    </source>
</evidence>
<dbReference type="Proteomes" id="UP000297540">
    <property type="component" value="Unassembled WGS sequence"/>
</dbReference>
<protein>
    <submittedName>
        <fullName evidence="3">Sugar transporter</fullName>
    </submittedName>
</protein>
<dbReference type="InterPro" id="IPR036929">
    <property type="entry name" value="DsbDN_sf"/>
</dbReference>
<evidence type="ECO:0000313" key="3">
    <source>
        <dbReference type="EMBL" id="TFF37768.1"/>
    </source>
</evidence>
<proteinExistence type="predicted"/>
<keyword evidence="4" id="KW-1185">Reference proteome</keyword>
<dbReference type="InterPro" id="IPR028250">
    <property type="entry name" value="DsbDN"/>
</dbReference>
<feature type="domain" description="Thiol:disulfide interchange protein DsbD N-terminal" evidence="2">
    <location>
        <begin position="33"/>
        <end position="145"/>
    </location>
</feature>
<dbReference type="RefSeq" id="WP_133230552.1">
    <property type="nucleotide sequence ID" value="NZ_SOZE01000009.1"/>
</dbReference>
<dbReference type="Gene3D" id="2.60.40.1250">
    <property type="entry name" value="Thiol:disulfide interchange protein DsbD, N-terminal domain"/>
    <property type="match status" value="1"/>
</dbReference>
<dbReference type="Pfam" id="PF11412">
    <property type="entry name" value="DsbD_N"/>
    <property type="match status" value="1"/>
</dbReference>
<evidence type="ECO:0000256" key="1">
    <source>
        <dbReference type="SAM" id="SignalP"/>
    </source>
</evidence>
<keyword evidence="3" id="KW-0762">Sugar transport</keyword>
<sequence>MKTFFITLKFICMSSFLFAQVLTPVKWSYAAKRTSKTEAVILLKATIENGWHIYSQHLAEGGPVKTVFTFSAGNNYELSGKTTEPTPVTKYEKAFGMEVSYFENSVIFKQRIRLKRTGPLKISGGISYMTCNAEKCLPPDDLSFSVLIK</sequence>
<keyword evidence="3" id="KW-0813">Transport</keyword>
<keyword evidence="1" id="KW-0732">Signal</keyword>
<feature type="chain" id="PRO_5021492827" evidence="1">
    <location>
        <begin position="20"/>
        <end position="149"/>
    </location>
</feature>
<reference evidence="3 4" key="1">
    <citation type="journal article" date="2017" name="Int. J. Syst. Evol. Microbiol.">
        <title>Mucilaginibacterpsychrotolerans sp. nov., isolated from peatlands.</title>
        <authorList>
            <person name="Deng Y."/>
            <person name="Shen L."/>
            <person name="Xu B."/>
            <person name="Liu Y."/>
            <person name="Gu Z."/>
            <person name="Liu H."/>
            <person name="Zhou Y."/>
        </authorList>
    </citation>
    <scope>NUCLEOTIDE SEQUENCE [LARGE SCALE GENOMIC DNA]</scope>
    <source>
        <strain evidence="3 4">NH7-4</strain>
    </source>
</reference>
<gene>
    <name evidence="3" type="ORF">E2R66_11415</name>
</gene>
<evidence type="ECO:0000259" key="2">
    <source>
        <dbReference type="Pfam" id="PF11412"/>
    </source>
</evidence>
<dbReference type="OrthoDB" id="767251at2"/>
<dbReference type="AlphaFoldDB" id="A0A4Y8SFT3"/>
<name>A0A4Y8SFT3_9SPHI</name>